<organism evidence="2">
    <name type="scientific">Arsenophonus endosymbiont of Trialeurodes vaporariorum</name>
    <dbReference type="NCBI Taxonomy" id="235567"/>
    <lineage>
        <taxon>Bacteria</taxon>
        <taxon>Pseudomonadati</taxon>
        <taxon>Pseudomonadota</taxon>
        <taxon>Gammaproteobacteria</taxon>
        <taxon>Enterobacterales</taxon>
        <taxon>Morganellaceae</taxon>
        <taxon>Arsenophonus</taxon>
    </lineage>
</organism>
<protein>
    <submittedName>
        <fullName evidence="2">Sugar phosphatase YfbT</fullName>
        <ecNumber evidence="2">3.1.3.23</ecNumber>
    </submittedName>
</protein>
<dbReference type="GO" id="GO:0046872">
    <property type="term" value="F:metal ion binding"/>
    <property type="evidence" value="ECO:0007669"/>
    <property type="project" value="UniProtKB-KW"/>
</dbReference>
<dbReference type="InterPro" id="IPR023198">
    <property type="entry name" value="PGP-like_dom2"/>
</dbReference>
<dbReference type="GO" id="GO:0050308">
    <property type="term" value="F:sugar-phosphatase activity"/>
    <property type="evidence" value="ECO:0007669"/>
    <property type="project" value="UniProtKB-EC"/>
</dbReference>
<dbReference type="SUPFAM" id="SSF56784">
    <property type="entry name" value="HAD-like"/>
    <property type="match status" value="1"/>
</dbReference>
<dbReference type="InterPro" id="IPR036412">
    <property type="entry name" value="HAD-like_sf"/>
</dbReference>
<dbReference type="InterPro" id="IPR006439">
    <property type="entry name" value="HAD-SF_hydro_IA"/>
</dbReference>
<dbReference type="GO" id="GO:0043136">
    <property type="term" value="F:sn-glycerol 3-phosphatase activity"/>
    <property type="evidence" value="ECO:0007669"/>
    <property type="project" value="TreeGrafter"/>
</dbReference>
<keyword evidence="1" id="KW-0479">Metal-binding</keyword>
<dbReference type="SFLD" id="SFLDG01129">
    <property type="entry name" value="C1.5:_HAD__Beta-PGM__Phosphata"/>
    <property type="match status" value="1"/>
</dbReference>
<proteinExistence type="predicted"/>
<dbReference type="PANTHER" id="PTHR43481">
    <property type="entry name" value="FRUCTOSE-1-PHOSPHATE PHOSPHATASE"/>
    <property type="match status" value="1"/>
</dbReference>
<evidence type="ECO:0000256" key="1">
    <source>
        <dbReference type="ARBA" id="ARBA00022723"/>
    </source>
</evidence>
<keyword evidence="2" id="KW-0378">Hydrolase</keyword>
<dbReference type="Gene3D" id="1.10.150.240">
    <property type="entry name" value="Putative phosphatase, domain 2"/>
    <property type="match status" value="1"/>
</dbReference>
<accession>A0A3B0MGN6</accession>
<name>A0A3B0MGN6_9GAMM</name>
<dbReference type="NCBIfam" id="TIGR01509">
    <property type="entry name" value="HAD-SF-IA-v3"/>
    <property type="match status" value="1"/>
</dbReference>
<dbReference type="EC" id="3.1.3.23" evidence="2"/>
<dbReference type="NCBIfam" id="NF008610">
    <property type="entry name" value="PRK11587.1"/>
    <property type="match status" value="1"/>
</dbReference>
<dbReference type="PANTHER" id="PTHR43481:SF4">
    <property type="entry name" value="GLYCEROL-1-PHOSPHATE PHOSPHOHYDROLASE 1-RELATED"/>
    <property type="match status" value="1"/>
</dbReference>
<dbReference type="InterPro" id="IPR023214">
    <property type="entry name" value="HAD_sf"/>
</dbReference>
<sequence>MVLKCKGFLFDLDGTLVDSLPNVEHCWREFSRRISVSESDVLHYIHGKPAISSIRHFMPNAPETEIDEIFYWLENLEAANTSGIVALPGAIALLEQLNTFAIPWAIVTSGTVPIAFNRSKAAGLPEPKHWVTIERVEQGKPQPDPFLLGAQLLNLPPEACIAVEDAQAGIYSALDAGCQVIAVHAPAGMLRREEISLIIKSFTELNISKPDNRGIVTLTQR</sequence>
<gene>
    <name evidence="2" type="primary">yfbT</name>
    <name evidence="2" type="ORF">ARTV_0103</name>
</gene>
<evidence type="ECO:0000313" key="2">
    <source>
        <dbReference type="EMBL" id="SSW94584.1"/>
    </source>
</evidence>
<dbReference type="AlphaFoldDB" id="A0A3B0MGN6"/>
<dbReference type="SFLD" id="SFLDS00003">
    <property type="entry name" value="Haloacid_Dehalogenase"/>
    <property type="match status" value="1"/>
</dbReference>
<dbReference type="Gene3D" id="3.40.50.1000">
    <property type="entry name" value="HAD superfamily/HAD-like"/>
    <property type="match status" value="1"/>
</dbReference>
<dbReference type="InterPro" id="IPR051806">
    <property type="entry name" value="HAD-like_SPP"/>
</dbReference>
<reference evidence="2" key="1">
    <citation type="submission" date="2018-04" db="EMBL/GenBank/DDBJ databases">
        <authorList>
            <person name="Go L.Y."/>
            <person name="Mitchell J.A."/>
        </authorList>
    </citation>
    <scope>NUCLEOTIDE SEQUENCE</scope>
    <source>
        <strain evidence="2">ARTV</strain>
    </source>
</reference>
<dbReference type="EMBL" id="UFQR01000001">
    <property type="protein sequence ID" value="SSW94584.1"/>
    <property type="molecule type" value="Genomic_DNA"/>
</dbReference>
<dbReference type="Pfam" id="PF00702">
    <property type="entry name" value="Hydrolase"/>
    <property type="match status" value="1"/>
</dbReference>